<gene>
    <name evidence="1" type="ORF">IMZ16_05400</name>
</gene>
<dbReference type="Proteomes" id="UP000593605">
    <property type="component" value="Chromosome"/>
</dbReference>
<accession>A0A7M1SZH3</accession>
<evidence type="ECO:0000313" key="2">
    <source>
        <dbReference type="Proteomes" id="UP000593605"/>
    </source>
</evidence>
<name>A0A7M1SZH3_9FLAO</name>
<dbReference type="AlphaFoldDB" id="A0A7M1SZH3"/>
<proteinExistence type="predicted"/>
<dbReference type="KEGG" id="civ:IMZ16_05400"/>
<sequence>MENHNVEIQWWKIHCRIFLRRIASAQNRQSNQDFRLAFRDAHHDAPYVKTAFFFCAKCYYIELALEYERDFCSPNLTSKHLHKN</sequence>
<protein>
    <submittedName>
        <fullName evidence="1">Uncharacterized protein</fullName>
    </submittedName>
</protein>
<dbReference type="RefSeq" id="WP_193439191.1">
    <property type="nucleotide sequence ID" value="NZ_CP063145.1"/>
</dbReference>
<dbReference type="EMBL" id="CP063145">
    <property type="protein sequence ID" value="QOR72986.1"/>
    <property type="molecule type" value="Genomic_DNA"/>
</dbReference>
<reference evidence="1 2" key="1">
    <citation type="submission" date="2020-10" db="EMBL/GenBank/DDBJ databases">
        <title>Complete genome of Cruoricapor ignavus strain M1214 isolated from the blood culture of a febrile patient.</title>
        <authorList>
            <person name="Guglielmino C.J.D."/>
        </authorList>
    </citation>
    <scope>NUCLEOTIDE SEQUENCE [LARGE SCALE GENOMIC DNA]</scope>
    <source>
        <strain evidence="1 2">M1214</strain>
    </source>
</reference>
<evidence type="ECO:0000313" key="1">
    <source>
        <dbReference type="EMBL" id="QOR72986.1"/>
    </source>
</evidence>
<organism evidence="1 2">
    <name type="scientific">Cruoricaptor ignavus</name>
    <dbReference type="NCBI Taxonomy" id="1118202"/>
    <lineage>
        <taxon>Bacteria</taxon>
        <taxon>Pseudomonadati</taxon>
        <taxon>Bacteroidota</taxon>
        <taxon>Flavobacteriia</taxon>
        <taxon>Flavobacteriales</taxon>
        <taxon>Weeksellaceae</taxon>
        <taxon>Cruoricaptor</taxon>
    </lineage>
</organism>